<feature type="compositionally biased region" description="Acidic residues" evidence="5">
    <location>
        <begin position="934"/>
        <end position="950"/>
    </location>
</feature>
<feature type="compositionally biased region" description="Basic and acidic residues" evidence="5">
    <location>
        <begin position="736"/>
        <end position="760"/>
    </location>
</feature>
<evidence type="ECO:0000313" key="8">
    <source>
        <dbReference type="Proteomes" id="UP000324022"/>
    </source>
</evidence>
<evidence type="ECO:0000256" key="1">
    <source>
        <dbReference type="ARBA" id="ARBA00022723"/>
    </source>
</evidence>
<dbReference type="Pfam" id="PF13639">
    <property type="entry name" value="zf-RING_2"/>
    <property type="match status" value="1"/>
</dbReference>
<keyword evidence="3" id="KW-0862">Zinc</keyword>
<evidence type="ECO:0000313" key="7">
    <source>
        <dbReference type="EMBL" id="SPO26634.1"/>
    </source>
</evidence>
<feature type="region of interest" description="Disordered" evidence="5">
    <location>
        <begin position="1715"/>
        <end position="1912"/>
    </location>
</feature>
<dbReference type="EMBL" id="OOIN01000015">
    <property type="protein sequence ID" value="SPO26634.1"/>
    <property type="molecule type" value="Genomic_DNA"/>
</dbReference>
<dbReference type="SMART" id="SM00184">
    <property type="entry name" value="RING"/>
    <property type="match status" value="1"/>
</dbReference>
<feature type="compositionally biased region" description="Low complexity" evidence="5">
    <location>
        <begin position="1515"/>
        <end position="1530"/>
    </location>
</feature>
<feature type="compositionally biased region" description="Polar residues" evidence="5">
    <location>
        <begin position="1630"/>
        <end position="1643"/>
    </location>
</feature>
<feature type="region of interest" description="Disordered" evidence="5">
    <location>
        <begin position="1390"/>
        <end position="1534"/>
    </location>
</feature>
<feature type="compositionally biased region" description="Polar residues" evidence="5">
    <location>
        <begin position="1588"/>
        <end position="1599"/>
    </location>
</feature>
<feature type="compositionally biased region" description="Low complexity" evidence="5">
    <location>
        <begin position="721"/>
        <end position="734"/>
    </location>
</feature>
<feature type="region of interest" description="Disordered" evidence="5">
    <location>
        <begin position="659"/>
        <end position="827"/>
    </location>
</feature>
<dbReference type="Gene3D" id="3.30.40.10">
    <property type="entry name" value="Zinc/RING finger domain, C3HC4 (zinc finger)"/>
    <property type="match status" value="1"/>
</dbReference>
<evidence type="ECO:0000256" key="3">
    <source>
        <dbReference type="ARBA" id="ARBA00022833"/>
    </source>
</evidence>
<feature type="compositionally biased region" description="Polar residues" evidence="5">
    <location>
        <begin position="1217"/>
        <end position="1227"/>
    </location>
</feature>
<organism evidence="7 8">
    <name type="scientific">Ustilago trichophora</name>
    <dbReference type="NCBI Taxonomy" id="86804"/>
    <lineage>
        <taxon>Eukaryota</taxon>
        <taxon>Fungi</taxon>
        <taxon>Dikarya</taxon>
        <taxon>Basidiomycota</taxon>
        <taxon>Ustilaginomycotina</taxon>
        <taxon>Ustilaginomycetes</taxon>
        <taxon>Ustilaginales</taxon>
        <taxon>Ustilaginaceae</taxon>
        <taxon>Ustilago</taxon>
    </lineage>
</organism>
<feature type="compositionally biased region" description="Basic and acidic residues" evidence="5">
    <location>
        <begin position="1193"/>
        <end position="1203"/>
    </location>
</feature>
<gene>
    <name evidence="7" type="ORF">UTRI_03925_B</name>
</gene>
<feature type="region of interest" description="Disordered" evidence="5">
    <location>
        <begin position="1549"/>
        <end position="1602"/>
    </location>
</feature>
<feature type="compositionally biased region" description="Basic and acidic residues" evidence="5">
    <location>
        <begin position="1572"/>
        <end position="1586"/>
    </location>
</feature>
<feature type="compositionally biased region" description="Polar residues" evidence="5">
    <location>
        <begin position="379"/>
        <end position="394"/>
    </location>
</feature>
<dbReference type="OrthoDB" id="8062037at2759"/>
<feature type="compositionally biased region" description="Basic and acidic residues" evidence="5">
    <location>
        <begin position="1"/>
        <end position="10"/>
    </location>
</feature>
<name>A0A5C3E7C3_9BASI</name>
<feature type="compositionally biased region" description="Acidic residues" evidence="5">
    <location>
        <begin position="801"/>
        <end position="820"/>
    </location>
</feature>
<dbReference type="InterPro" id="IPR001841">
    <property type="entry name" value="Znf_RING"/>
</dbReference>
<feature type="region of interest" description="Disordered" evidence="5">
    <location>
        <begin position="1160"/>
        <end position="1295"/>
    </location>
</feature>
<feature type="compositionally biased region" description="Polar residues" evidence="5">
    <location>
        <begin position="675"/>
        <end position="698"/>
    </location>
</feature>
<feature type="compositionally biased region" description="Polar residues" evidence="5">
    <location>
        <begin position="11"/>
        <end position="21"/>
    </location>
</feature>
<evidence type="ECO:0000256" key="5">
    <source>
        <dbReference type="SAM" id="MobiDB-lite"/>
    </source>
</evidence>
<dbReference type="PANTHER" id="PTHR14155:SF627">
    <property type="entry name" value="OS06G0192800 PROTEIN"/>
    <property type="match status" value="1"/>
</dbReference>
<feature type="compositionally biased region" description="Low complexity" evidence="5">
    <location>
        <begin position="1888"/>
        <end position="1905"/>
    </location>
</feature>
<evidence type="ECO:0000259" key="6">
    <source>
        <dbReference type="PROSITE" id="PS50089"/>
    </source>
</evidence>
<feature type="compositionally biased region" description="Basic and acidic residues" evidence="5">
    <location>
        <begin position="1464"/>
        <end position="1478"/>
    </location>
</feature>
<dbReference type="InterPro" id="IPR013083">
    <property type="entry name" value="Znf_RING/FYVE/PHD"/>
</dbReference>
<feature type="compositionally biased region" description="Low complexity" evidence="5">
    <location>
        <begin position="1170"/>
        <end position="1189"/>
    </location>
</feature>
<proteinExistence type="predicted"/>
<feature type="region of interest" description="Disordered" evidence="5">
    <location>
        <begin position="1630"/>
        <end position="1658"/>
    </location>
</feature>
<keyword evidence="8" id="KW-1185">Reference proteome</keyword>
<accession>A0A5C3E7C3</accession>
<feature type="domain" description="RING-type" evidence="6">
    <location>
        <begin position="1991"/>
        <end position="2032"/>
    </location>
</feature>
<dbReference type="InterPro" id="IPR053238">
    <property type="entry name" value="RING-H2_zinc_finger"/>
</dbReference>
<feature type="compositionally biased region" description="Polar residues" evidence="5">
    <location>
        <begin position="773"/>
        <end position="788"/>
    </location>
</feature>
<feature type="region of interest" description="Disordered" evidence="5">
    <location>
        <begin position="468"/>
        <end position="583"/>
    </location>
</feature>
<keyword evidence="2 4" id="KW-0863">Zinc-finger</keyword>
<dbReference type="Proteomes" id="UP000324022">
    <property type="component" value="Unassembled WGS sequence"/>
</dbReference>
<feature type="compositionally biased region" description="Polar residues" evidence="5">
    <location>
        <begin position="559"/>
        <end position="568"/>
    </location>
</feature>
<dbReference type="PANTHER" id="PTHR14155">
    <property type="entry name" value="RING FINGER DOMAIN-CONTAINING"/>
    <property type="match status" value="1"/>
</dbReference>
<sequence length="2036" mass="213918">MPPTSRRSDRTQAAGSANRSRMYNLGGQAHSSGSLLPRSTDVHAASTSAATSAAVSAAARGVDATDAPYLTNLESHFGRVTLTAPDNLLRKQAKEKKQKIRQRKAQNAHAAAAALAGAIQNPLSSSVGRNAVSSSSNLLDSSRRYQTTLEDAPVSTGLLLSAPGQHVSMRRAYSGNQTPTLASTSHLQTPPPSSSQTVAARTRRRRPSAARQDSSRPASRASGTIRPESALSFNDDDTTPQQQETSATDRSQQPSDDRTPRSRTESAPASHPRRSHNAFATAPDDVETTRAAPPPAQSSNAAPQTSLHRQNVWNDITEADPDDLPPPFPEGAPRPPTPPRPPTHSEAASDAQLIGPQPYARIPSSPPPPFVSDDEDEPASTSPRQAASSVQTAEPTADGAAASAPTGSRPSSRASTPSSASASDDESIELTEERRAWEADIRNGLSFEVRVLREQQRRVARERAAALRAASGQEEAEVVNGETLPVEAETREAAADAATVDTESPPPSAGLAVEDAAPLSEPVLPWNDVESNEGETSLESEMTAPQDAVTSPVVDVSAPETSSASQASPVEDATEQPSSQASDIIELVETVAWFEAEIPSAEPARTGAPTTPSTAAASALELAPATHLPTTLPAETERPIINDAVTSRSNSDARLILANEPRLGPPPLSVPPTAASRTPSGTFSGSPTAQPLATSPRRSSGHRKTNSDSRSAIQPSRGRARLGSGARASLSGLAQRRFEGQTVRGHDSDSHLPLSRRPEDTLFVVSAPRPSTLARSSSAEDASTSQTELAGAAMSFKQNDVDEDTSSDNAAIEDEDDGAESDSSIEQWLAEAAAFDALRKREEEAAARLQVLREPPVSDSDEDDGDEEDVVTMPGAFNRKPSPHRRKASTASRKVPDPANLTLMDQVLPKAPPPLVLGRSRGGAAYSDSSSESTDTDDALDQYSSSDEDDEQHRAFHEASAGDVRRTENDPFVNSHKSVHARSASSAPNLAILGDSADETPRTPPAAGVTAPVLMKAEQAPALPPRSGAIQPAGAELPRSNAQERNLSLKAKGKLPERTSVPSATQQLDARAGDFEEDTSSSRDVSDAEEISPSSGPAASKVSISAPIANTNLASRNSVTSSNFPVPFHTRRTSLDPLLQPLGYGRTDLGNRLKGLFGQPLIANPPGPTPSALQAAASSSSVPAAQPMPTTMEVRRSPSDAHRASNPSVKEPAAPTTLVSRRTSEASQAADVPVLQQTSSRRDDSVAVAPSRGPTMRRQPSAGSQSTFAQSSDLDLPKTAASPSSTSALPEQRARDEALAQIAQLSASAQRQESLAALERLLAKTSRPTSMMPPSAMSRAELGGRLQLSHNVPAETQPSAEAALTNSELPYAAAVAPATDRLSRQGAITRGNRAGAPLPSPPSALSRAPSTATRPVSFVNPRSSAAPLPRGRLPAITDATRHFPPSASSTGPGVAPSWLSYIPSEERERLPAPLEPRRVNSRATGSRVSAMISKFETPQEQSPTSPTKQSAPFEGISGSDSSRSNVSGDGVMNGEEMTEPAVFRRFSCNESSDGTSERVSRRAPPPPPTLPRKQDTNPFRRSEALDRPTSTGSFTQSASMEALARQIEEAASEWTAASLHSSADQYRNASSSRLAVPSTSSATAAKVESRGLPRSPRTLAMDTLTRREHDHGAHTPPTLPPKSPLMTPEQILASGSRNGLSASIAAAQAAAFARRDGRESRSHSASSSLDVTGGEVVGRHVSRGAVKDGGGSSSGARPLPTLPASVTGPNQGLGIGGDGDGVPVRRALPVPPPLPTRPPRDRNWGSARTEQDRMDVGDSAARALPNMPTQRDETSSRSNGNDQRNHAGPRNVSPPSTVVRFPSSISPANTPPAEHAPSITPTAPPQVTESSTNTTTSNPSITTRNPVPRREPSLGLTDFDLLVAQLETSGSHFESLSAIGEFLGPAKPTAATPSQLASLSVGLIECDSRRVTREGKIKQKLSCVGVRVDKCAICLVQFKEMQRAVILPCGHVFHEDCTVKLLKQVDVCPTCRAPAF</sequence>
<feature type="compositionally biased region" description="Low complexity" evidence="5">
    <location>
        <begin position="209"/>
        <end position="222"/>
    </location>
</feature>
<feature type="compositionally biased region" description="Low complexity" evidence="5">
    <location>
        <begin position="399"/>
        <end position="422"/>
    </location>
</feature>
<feature type="compositionally biased region" description="Polar residues" evidence="5">
    <location>
        <begin position="176"/>
        <end position="188"/>
    </location>
</feature>
<feature type="region of interest" description="Disordered" evidence="5">
    <location>
        <begin position="176"/>
        <end position="431"/>
    </location>
</feature>
<feature type="region of interest" description="Disordered" evidence="5">
    <location>
        <begin position="1"/>
        <end position="49"/>
    </location>
</feature>
<feature type="compositionally biased region" description="Polar residues" evidence="5">
    <location>
        <begin position="239"/>
        <end position="254"/>
    </location>
</feature>
<feature type="compositionally biased region" description="Polar residues" evidence="5">
    <location>
        <begin position="305"/>
        <end position="314"/>
    </location>
</feature>
<evidence type="ECO:0000256" key="4">
    <source>
        <dbReference type="PROSITE-ProRule" id="PRU00175"/>
    </source>
</evidence>
<protein>
    <recommendedName>
        <fullName evidence="6">RING-type domain-containing protein</fullName>
    </recommendedName>
</protein>
<feature type="compositionally biased region" description="Basic and acidic residues" evidence="5">
    <location>
        <begin position="255"/>
        <end position="264"/>
    </location>
</feature>
<feature type="compositionally biased region" description="Low complexity" evidence="5">
    <location>
        <begin position="1277"/>
        <end position="1290"/>
    </location>
</feature>
<feature type="compositionally biased region" description="Low complexity" evidence="5">
    <location>
        <begin position="1403"/>
        <end position="1414"/>
    </location>
</feature>
<feature type="compositionally biased region" description="Gly residues" evidence="5">
    <location>
        <begin position="1771"/>
        <end position="1780"/>
    </location>
</feature>
<feature type="compositionally biased region" description="Pro residues" evidence="5">
    <location>
        <begin position="324"/>
        <end position="342"/>
    </location>
</feature>
<dbReference type="SUPFAM" id="SSF57850">
    <property type="entry name" value="RING/U-box"/>
    <property type="match status" value="1"/>
</dbReference>
<dbReference type="GO" id="GO:0008270">
    <property type="term" value="F:zinc ion binding"/>
    <property type="evidence" value="ECO:0007669"/>
    <property type="project" value="UniProtKB-KW"/>
</dbReference>
<feature type="compositionally biased region" description="Low complexity" evidence="5">
    <location>
        <begin position="603"/>
        <end position="617"/>
    </location>
</feature>
<feature type="region of interest" description="Disordered" evidence="5">
    <location>
        <begin position="847"/>
        <end position="1103"/>
    </location>
</feature>
<feature type="compositionally biased region" description="Acidic residues" evidence="5">
    <location>
        <begin position="859"/>
        <end position="870"/>
    </location>
</feature>
<keyword evidence="1" id="KW-0479">Metal-binding</keyword>
<feature type="compositionally biased region" description="Basic and acidic residues" evidence="5">
    <location>
        <begin position="1798"/>
        <end position="1816"/>
    </location>
</feature>
<reference evidence="7 8" key="1">
    <citation type="submission" date="2018-03" db="EMBL/GenBank/DDBJ databases">
        <authorList>
            <person name="Guldener U."/>
        </authorList>
    </citation>
    <scope>NUCLEOTIDE SEQUENCE [LARGE SCALE GENOMIC DNA]</scope>
    <source>
        <strain evidence="7 8">NBRC100155</strain>
    </source>
</reference>
<feature type="region of interest" description="Disordered" evidence="5">
    <location>
        <begin position="598"/>
        <end position="617"/>
    </location>
</feature>
<dbReference type="PROSITE" id="PS50089">
    <property type="entry name" value="ZF_RING_2"/>
    <property type="match status" value="1"/>
</dbReference>
<evidence type="ECO:0000256" key="2">
    <source>
        <dbReference type="ARBA" id="ARBA00022771"/>
    </source>
</evidence>
<feature type="compositionally biased region" description="Polar residues" evidence="5">
    <location>
        <begin position="1261"/>
        <end position="1273"/>
    </location>
</feature>
<feature type="compositionally biased region" description="Polar residues" evidence="5">
    <location>
        <begin position="1496"/>
        <end position="1510"/>
    </location>
</feature>